<dbReference type="PANTHER" id="PTHR34216:SF3">
    <property type="entry name" value="POLY-BETA-1,6-N-ACETYL-D-GLUCOSAMINE N-DEACETYLASE"/>
    <property type="match status" value="1"/>
</dbReference>
<comment type="caution">
    <text evidence="4">The sequence shown here is derived from an EMBL/GenBank/DDBJ whole genome shotgun (WGS) entry which is preliminary data.</text>
</comment>
<dbReference type="Pfam" id="PF01522">
    <property type="entry name" value="Polysacc_deac_1"/>
    <property type="match status" value="1"/>
</dbReference>
<proteinExistence type="predicted"/>
<dbReference type="CDD" id="cd10918">
    <property type="entry name" value="CE4_NodB_like_5s_6s"/>
    <property type="match status" value="1"/>
</dbReference>
<feature type="non-terminal residue" evidence="4">
    <location>
        <position position="1"/>
    </location>
</feature>
<protein>
    <recommendedName>
        <fullName evidence="3">NodB homology domain-containing protein</fullName>
    </recommendedName>
</protein>
<dbReference type="GO" id="GO:0005975">
    <property type="term" value="P:carbohydrate metabolic process"/>
    <property type="evidence" value="ECO:0007669"/>
    <property type="project" value="InterPro"/>
</dbReference>
<dbReference type="AlphaFoldDB" id="A0A0F8YCC9"/>
<feature type="domain" description="NodB homology" evidence="3">
    <location>
        <begin position="1"/>
        <end position="121"/>
    </location>
</feature>
<dbReference type="GO" id="GO:0005576">
    <property type="term" value="C:extracellular region"/>
    <property type="evidence" value="ECO:0007669"/>
    <property type="project" value="UniProtKB-SubCell"/>
</dbReference>
<evidence type="ECO:0000313" key="4">
    <source>
        <dbReference type="EMBL" id="KKK79013.1"/>
    </source>
</evidence>
<organism evidence="4">
    <name type="scientific">marine sediment metagenome</name>
    <dbReference type="NCBI Taxonomy" id="412755"/>
    <lineage>
        <taxon>unclassified sequences</taxon>
        <taxon>metagenomes</taxon>
        <taxon>ecological metagenomes</taxon>
    </lineage>
</organism>
<dbReference type="GO" id="GO:0016810">
    <property type="term" value="F:hydrolase activity, acting on carbon-nitrogen (but not peptide) bonds"/>
    <property type="evidence" value="ECO:0007669"/>
    <property type="project" value="InterPro"/>
</dbReference>
<dbReference type="Gene3D" id="3.20.20.370">
    <property type="entry name" value="Glycoside hydrolase/deacetylase"/>
    <property type="match status" value="1"/>
</dbReference>
<dbReference type="InterPro" id="IPR051398">
    <property type="entry name" value="Polysacch_Deacetylase"/>
</dbReference>
<evidence type="ECO:0000256" key="1">
    <source>
        <dbReference type="ARBA" id="ARBA00004613"/>
    </source>
</evidence>
<dbReference type="PANTHER" id="PTHR34216">
    <property type="match status" value="1"/>
</dbReference>
<dbReference type="SUPFAM" id="SSF88713">
    <property type="entry name" value="Glycoside hydrolase/deacetylase"/>
    <property type="match status" value="1"/>
</dbReference>
<evidence type="ECO:0000259" key="3">
    <source>
        <dbReference type="PROSITE" id="PS51677"/>
    </source>
</evidence>
<keyword evidence="2" id="KW-0732">Signal</keyword>
<comment type="subcellular location">
    <subcellularLocation>
        <location evidence="1">Secreted</location>
    </subcellularLocation>
</comment>
<dbReference type="InterPro" id="IPR011330">
    <property type="entry name" value="Glyco_hydro/deAcase_b/a-brl"/>
</dbReference>
<gene>
    <name evidence="4" type="ORF">LCGC14_2837790</name>
</gene>
<evidence type="ECO:0000256" key="2">
    <source>
        <dbReference type="ARBA" id="ARBA00022729"/>
    </source>
</evidence>
<dbReference type="PROSITE" id="PS51677">
    <property type="entry name" value="NODB"/>
    <property type="match status" value="1"/>
</dbReference>
<dbReference type="EMBL" id="LAZR01054223">
    <property type="protein sequence ID" value="KKK79013.1"/>
    <property type="molecule type" value="Genomic_DNA"/>
</dbReference>
<reference evidence="4" key="1">
    <citation type="journal article" date="2015" name="Nature">
        <title>Complex archaea that bridge the gap between prokaryotes and eukaryotes.</title>
        <authorList>
            <person name="Spang A."/>
            <person name="Saw J.H."/>
            <person name="Jorgensen S.L."/>
            <person name="Zaremba-Niedzwiedzka K."/>
            <person name="Martijn J."/>
            <person name="Lind A.E."/>
            <person name="van Eijk R."/>
            <person name="Schleper C."/>
            <person name="Guy L."/>
            <person name="Ettema T.J."/>
        </authorList>
    </citation>
    <scope>NUCLEOTIDE SEQUENCE</scope>
</reference>
<sequence>KVDNGSLSIGGHTVTHPILTKCTDFGREEIKKGKETIENVLGQPVDMFAYPFGNKASFSEEVVQVVRELGFKAAFTLLTGYNDTSSDLYRLSRIRVAGQDNFEMFLVRLYYAKLVNRLDNL</sequence>
<name>A0A0F8YCC9_9ZZZZ</name>
<accession>A0A0F8YCC9</accession>
<dbReference type="InterPro" id="IPR002509">
    <property type="entry name" value="NODB_dom"/>
</dbReference>